<dbReference type="InterPro" id="IPR029060">
    <property type="entry name" value="PIN-like_dom_sf"/>
</dbReference>
<dbReference type="PANTHER" id="PTHR15665">
    <property type="entry name" value="ASTEROID PROTEIN"/>
    <property type="match status" value="1"/>
</dbReference>
<name>A0A9P0CUN0_9CUCU</name>
<dbReference type="Proteomes" id="UP001153636">
    <property type="component" value="Chromosome 2"/>
</dbReference>
<protein>
    <recommendedName>
        <fullName evidence="2">XPG N-terminal domain-containing protein</fullName>
    </recommendedName>
</protein>
<sequence>MGVSGLTTFIEQNRSDNILKDYILQKTNLIIDGNSVMCFLYRQWHDSSMEEASHFECFGGNYDVFGKIICDFFELLAQCNIIPYVVFDGGYEHKKLEKIVSKRKVQETYASTLNPVSEKKEKTTFLFGLFMFQVFNDIITEKGIKSETCFFEGDIRIANIAKEKNCPILSYDSDYYIYANLYIPFKSIHIKFKNLSSRLDFGLQTCISCKCYKQEYFLEQFHGLQVKSLPILAVLAGNDFINHYEVKCFCQENFKFNPKNKIESIINWLKSKNSKDALREIFYYFSGNEEICNKIEAVIKIYNLPDSKNLNDSQPLSNTGASTSAINIITEELENNINFDSNNIHPEFLQKLKRGQYPRSFMNIIVHNKYFHLVQVENYYGEHSHKISFSILSAIHKLLTNRETPMTYIGPIDENVPLCNITLPIYEEINALDKSTKQKYILNILAIDNIFFDCLIRFSETWHVFLLTVKYYLKKKSNNWPLIYSLIMCKLVLSYVDKKVGFFRSKSLFEQFKFISDEQETEFSKSNKIQSALQNITKNDSFQCLKSLIVYFEVDEKTKTNPAAFNRDVAHSISEFQSCLLHICDLNTLFDFTFCKLNVRECLNCTFIYNLTTNYKDLSSYVKLLENSPIILHCFNLIVDTLKNSTVGTVQEITSRKRGREKNEEKLEIKRVKISN</sequence>
<dbReference type="AlphaFoldDB" id="A0A9P0CUN0"/>
<comment type="similarity">
    <text evidence="1">Belongs to the asteroid family.</text>
</comment>
<dbReference type="EMBL" id="OV651814">
    <property type="protein sequence ID" value="CAH1106528.1"/>
    <property type="molecule type" value="Genomic_DNA"/>
</dbReference>
<proteinExistence type="inferred from homology"/>
<dbReference type="OrthoDB" id="25987at2759"/>
<dbReference type="Gene3D" id="3.40.50.1010">
    <property type="entry name" value="5'-nuclease"/>
    <property type="match status" value="1"/>
</dbReference>
<dbReference type="PANTHER" id="PTHR15665:SF1">
    <property type="entry name" value="PROTEIN ASTEROID HOMOLOG 1"/>
    <property type="match status" value="1"/>
</dbReference>
<evidence type="ECO:0000256" key="1">
    <source>
        <dbReference type="ARBA" id="ARBA00007398"/>
    </source>
</evidence>
<accession>A0A9P0CUN0</accession>
<evidence type="ECO:0000313" key="4">
    <source>
        <dbReference type="Proteomes" id="UP001153636"/>
    </source>
</evidence>
<evidence type="ECO:0000313" key="3">
    <source>
        <dbReference type="EMBL" id="CAH1106528.1"/>
    </source>
</evidence>
<dbReference type="InterPro" id="IPR026832">
    <property type="entry name" value="Asteroid"/>
</dbReference>
<dbReference type="Pfam" id="PF00752">
    <property type="entry name" value="XPG_N"/>
    <property type="match status" value="1"/>
</dbReference>
<reference evidence="3" key="1">
    <citation type="submission" date="2022-01" db="EMBL/GenBank/DDBJ databases">
        <authorList>
            <person name="King R."/>
        </authorList>
    </citation>
    <scope>NUCLEOTIDE SEQUENCE</scope>
</reference>
<organism evidence="3 4">
    <name type="scientific">Psylliodes chrysocephalus</name>
    <dbReference type="NCBI Taxonomy" id="3402493"/>
    <lineage>
        <taxon>Eukaryota</taxon>
        <taxon>Metazoa</taxon>
        <taxon>Ecdysozoa</taxon>
        <taxon>Arthropoda</taxon>
        <taxon>Hexapoda</taxon>
        <taxon>Insecta</taxon>
        <taxon>Pterygota</taxon>
        <taxon>Neoptera</taxon>
        <taxon>Endopterygota</taxon>
        <taxon>Coleoptera</taxon>
        <taxon>Polyphaga</taxon>
        <taxon>Cucujiformia</taxon>
        <taxon>Chrysomeloidea</taxon>
        <taxon>Chrysomelidae</taxon>
        <taxon>Galerucinae</taxon>
        <taxon>Alticini</taxon>
        <taxon>Psylliodes</taxon>
    </lineage>
</organism>
<dbReference type="GO" id="GO:0004518">
    <property type="term" value="F:nuclease activity"/>
    <property type="evidence" value="ECO:0007669"/>
    <property type="project" value="InterPro"/>
</dbReference>
<keyword evidence="4" id="KW-1185">Reference proteome</keyword>
<evidence type="ECO:0000259" key="2">
    <source>
        <dbReference type="Pfam" id="PF00752"/>
    </source>
</evidence>
<dbReference type="InterPro" id="IPR006085">
    <property type="entry name" value="XPG_DNA_repair_N"/>
</dbReference>
<dbReference type="SUPFAM" id="SSF88723">
    <property type="entry name" value="PIN domain-like"/>
    <property type="match status" value="1"/>
</dbReference>
<gene>
    <name evidence="3" type="ORF">PSYICH_LOCUS6911</name>
</gene>
<feature type="domain" description="XPG N-terminal" evidence="2">
    <location>
        <begin position="1"/>
        <end position="103"/>
    </location>
</feature>